<dbReference type="RefSeq" id="WP_066215869.1">
    <property type="nucleotide sequence ID" value="NZ_FNSN01000003.1"/>
</dbReference>
<gene>
    <name evidence="1" type="ORF">SAMN04489745_0983</name>
</gene>
<organism evidence="1 2">
    <name type="scientific">Arthrobacter woluwensis</name>
    <dbReference type="NCBI Taxonomy" id="156980"/>
    <lineage>
        <taxon>Bacteria</taxon>
        <taxon>Bacillati</taxon>
        <taxon>Actinomycetota</taxon>
        <taxon>Actinomycetes</taxon>
        <taxon>Micrococcales</taxon>
        <taxon>Micrococcaceae</taxon>
        <taxon>Arthrobacter</taxon>
    </lineage>
</organism>
<protein>
    <submittedName>
        <fullName evidence="1">Glutaredoxin-like domain</fullName>
    </submittedName>
</protein>
<dbReference type="Proteomes" id="UP000182652">
    <property type="component" value="Unassembled WGS sequence"/>
</dbReference>
<sequence>MRVPELLLITKKDCHLCAAARATVSEVAGRLGVPWQESLIDDDAGLRERFADEVPVVMIDGVQRDFWTIDPARLERKLRDAQQG</sequence>
<dbReference type="EMBL" id="FNSN01000003">
    <property type="protein sequence ID" value="SEB69271.1"/>
    <property type="molecule type" value="Genomic_DNA"/>
</dbReference>
<reference evidence="1 2" key="1">
    <citation type="submission" date="2016-10" db="EMBL/GenBank/DDBJ databases">
        <authorList>
            <person name="de Groot N.N."/>
        </authorList>
    </citation>
    <scope>NUCLEOTIDE SEQUENCE [LARGE SCALE GENOMIC DNA]</scope>
    <source>
        <strain evidence="1 2">DSM 10495</strain>
    </source>
</reference>
<dbReference type="AlphaFoldDB" id="A0A1H4LEX6"/>
<accession>A0A1H4LEX6</accession>
<dbReference type="STRING" id="156980.SAMN04489745_0983"/>
<dbReference type="SUPFAM" id="SSF52833">
    <property type="entry name" value="Thioredoxin-like"/>
    <property type="match status" value="1"/>
</dbReference>
<name>A0A1H4LEX6_9MICC</name>
<dbReference type="Gene3D" id="3.40.30.10">
    <property type="entry name" value="Glutaredoxin"/>
    <property type="match status" value="1"/>
</dbReference>
<evidence type="ECO:0000313" key="1">
    <source>
        <dbReference type="EMBL" id="SEB69271.1"/>
    </source>
</evidence>
<dbReference type="Pfam" id="PF05768">
    <property type="entry name" value="Glrx-like"/>
    <property type="match status" value="1"/>
</dbReference>
<proteinExistence type="predicted"/>
<evidence type="ECO:0000313" key="2">
    <source>
        <dbReference type="Proteomes" id="UP000182652"/>
    </source>
</evidence>
<keyword evidence="2" id="KW-1185">Reference proteome</keyword>
<dbReference type="InterPro" id="IPR036249">
    <property type="entry name" value="Thioredoxin-like_sf"/>
</dbReference>
<dbReference type="InterPro" id="IPR008554">
    <property type="entry name" value="Glutaredoxin-like"/>
</dbReference>
<dbReference type="OrthoDB" id="8779161at2"/>